<dbReference type="InterPro" id="IPR020045">
    <property type="entry name" value="DNA_polI_H3TH"/>
</dbReference>
<evidence type="ECO:0000256" key="3">
    <source>
        <dbReference type="ARBA" id="ARBA00023125"/>
    </source>
</evidence>
<dbReference type="OrthoDB" id="9806424at2"/>
<protein>
    <recommendedName>
        <fullName evidence="5">5'-3' exonuclease</fullName>
    </recommendedName>
</protein>
<keyword evidence="3" id="KW-0238">DNA-binding</keyword>
<dbReference type="Pfam" id="PF02739">
    <property type="entry name" value="5_3_exonuc_N"/>
    <property type="match status" value="1"/>
</dbReference>
<dbReference type="FunFam" id="1.10.150.20:FF:000003">
    <property type="entry name" value="DNA polymerase I"/>
    <property type="match status" value="1"/>
</dbReference>
<dbReference type="Gene3D" id="3.40.50.1010">
    <property type="entry name" value="5'-nuclease"/>
    <property type="match status" value="1"/>
</dbReference>
<dbReference type="CDD" id="cd09859">
    <property type="entry name" value="PIN_53EXO"/>
    <property type="match status" value="1"/>
</dbReference>
<evidence type="ECO:0000256" key="1">
    <source>
        <dbReference type="ARBA" id="ARBA00022722"/>
    </source>
</evidence>
<dbReference type="InterPro" id="IPR002421">
    <property type="entry name" value="5-3_exonuclease"/>
</dbReference>
<dbReference type="AlphaFoldDB" id="A0A7X3JYG9"/>
<comment type="function">
    <text evidence="4">5'-3' exonuclease acting preferentially on double-stranded DNA.</text>
</comment>
<dbReference type="InterPro" id="IPR036279">
    <property type="entry name" value="5-3_exonuclease_C_sf"/>
</dbReference>
<evidence type="ECO:0000259" key="6">
    <source>
        <dbReference type="SMART" id="SM00475"/>
    </source>
</evidence>
<dbReference type="Proteomes" id="UP000490800">
    <property type="component" value="Unassembled WGS sequence"/>
</dbReference>
<gene>
    <name evidence="7" type="ORF">EDM21_05455</name>
</gene>
<keyword evidence="7" id="KW-0269">Exonuclease</keyword>
<dbReference type="EMBL" id="RHLK01000002">
    <property type="protein sequence ID" value="MVO98972.1"/>
    <property type="molecule type" value="Genomic_DNA"/>
</dbReference>
<dbReference type="PANTHER" id="PTHR42646:SF2">
    <property type="entry name" value="5'-3' EXONUCLEASE FAMILY PROTEIN"/>
    <property type="match status" value="1"/>
</dbReference>
<dbReference type="SMART" id="SM00475">
    <property type="entry name" value="53EXOc"/>
    <property type="match status" value="1"/>
</dbReference>
<dbReference type="InterPro" id="IPR020046">
    <property type="entry name" value="5-3_exonucl_a-hlix_arch_N"/>
</dbReference>
<organism evidence="7 8">
    <name type="scientific">Paenibacillus lutrae</name>
    <dbReference type="NCBI Taxonomy" id="2078573"/>
    <lineage>
        <taxon>Bacteria</taxon>
        <taxon>Bacillati</taxon>
        <taxon>Bacillota</taxon>
        <taxon>Bacilli</taxon>
        <taxon>Bacillales</taxon>
        <taxon>Paenibacillaceae</taxon>
        <taxon>Paenibacillus</taxon>
    </lineage>
</organism>
<dbReference type="SMART" id="SM00279">
    <property type="entry name" value="HhH2"/>
    <property type="match status" value="1"/>
</dbReference>
<name>A0A7X3JYG9_9BACL</name>
<dbReference type="InterPro" id="IPR029060">
    <property type="entry name" value="PIN-like_dom_sf"/>
</dbReference>
<evidence type="ECO:0000313" key="7">
    <source>
        <dbReference type="EMBL" id="MVO98972.1"/>
    </source>
</evidence>
<reference evidence="7 8" key="1">
    <citation type="journal article" date="2019" name="Microorganisms">
        <title>Paenibacillus lutrae sp. nov., A Chitinolytic Species Isolated from A River Otter in Castril Natural Park, Granada, Spain.</title>
        <authorList>
            <person name="Rodriguez M."/>
            <person name="Reina J.C."/>
            <person name="Bejar V."/>
            <person name="Llamas I."/>
        </authorList>
    </citation>
    <scope>NUCLEOTIDE SEQUENCE [LARGE SCALE GENOMIC DNA]</scope>
    <source>
        <strain evidence="7 8">N10</strain>
    </source>
</reference>
<evidence type="ECO:0000256" key="2">
    <source>
        <dbReference type="ARBA" id="ARBA00022801"/>
    </source>
</evidence>
<keyword evidence="1" id="KW-0540">Nuclease</keyword>
<evidence type="ECO:0000256" key="4">
    <source>
        <dbReference type="ARBA" id="ARBA00049957"/>
    </source>
</evidence>
<keyword evidence="2" id="KW-0378">Hydrolase</keyword>
<dbReference type="InterPro" id="IPR038969">
    <property type="entry name" value="FEN"/>
</dbReference>
<evidence type="ECO:0000313" key="8">
    <source>
        <dbReference type="Proteomes" id="UP000490800"/>
    </source>
</evidence>
<dbReference type="GO" id="GO:0017108">
    <property type="term" value="F:5'-flap endonuclease activity"/>
    <property type="evidence" value="ECO:0007669"/>
    <property type="project" value="InterPro"/>
</dbReference>
<dbReference type="GO" id="GO:0008409">
    <property type="term" value="F:5'-3' exonuclease activity"/>
    <property type="evidence" value="ECO:0007669"/>
    <property type="project" value="InterPro"/>
</dbReference>
<dbReference type="GO" id="GO:0033567">
    <property type="term" value="P:DNA replication, Okazaki fragment processing"/>
    <property type="evidence" value="ECO:0007669"/>
    <property type="project" value="InterPro"/>
</dbReference>
<sequence length="328" mass="36803">MQSVKTGTLCLPWSPIRKSVKINRSCFGLGRSVVLNQNKVMIVDGMAILFRAFYATSYSGYIRKTSSGLPTNAVYGFIQYFFDAINTFKPSHVICCWDMGSTTFRTEQYSDYKGNRPKPPVELIPQFDLIKEVVAEMGIPNIGLVGYEADDCMGTLANQLSIDSEVYILTGDHDMLQLVSERVKVVIMKKGKLNYAVYDSDLLMAEKQLKPLQVIDLKGFMGDTSDNYPGVRGIGEKIALKLLLEYQSVEGVLENLDKLPKGVRTKIEENLEMLHLSRNLATIKVDVPIKCDLNECMWSLRKEAAIRKFEELEFGGLVKVLESAHCIA</sequence>
<dbReference type="GO" id="GO:0003677">
    <property type="term" value="F:DNA binding"/>
    <property type="evidence" value="ECO:0007669"/>
    <property type="project" value="UniProtKB-KW"/>
</dbReference>
<dbReference type="Gene3D" id="1.10.150.20">
    <property type="entry name" value="5' to 3' exonuclease, C-terminal subdomain"/>
    <property type="match status" value="1"/>
</dbReference>
<keyword evidence="8" id="KW-1185">Reference proteome</keyword>
<dbReference type="InterPro" id="IPR008918">
    <property type="entry name" value="HhH2"/>
</dbReference>
<accession>A0A7X3JYG9</accession>
<dbReference type="CDD" id="cd09898">
    <property type="entry name" value="H3TH_53EXO"/>
    <property type="match status" value="1"/>
</dbReference>
<evidence type="ECO:0000256" key="5">
    <source>
        <dbReference type="ARBA" id="ARBA00050026"/>
    </source>
</evidence>
<dbReference type="SUPFAM" id="SSF88723">
    <property type="entry name" value="PIN domain-like"/>
    <property type="match status" value="1"/>
</dbReference>
<dbReference type="Pfam" id="PF01367">
    <property type="entry name" value="5_3_exonuc"/>
    <property type="match status" value="1"/>
</dbReference>
<proteinExistence type="predicted"/>
<dbReference type="PANTHER" id="PTHR42646">
    <property type="entry name" value="FLAP ENDONUCLEASE XNI"/>
    <property type="match status" value="1"/>
</dbReference>
<dbReference type="SUPFAM" id="SSF47807">
    <property type="entry name" value="5' to 3' exonuclease, C-terminal subdomain"/>
    <property type="match status" value="1"/>
</dbReference>
<comment type="caution">
    <text evidence="7">The sequence shown here is derived from an EMBL/GenBank/DDBJ whole genome shotgun (WGS) entry which is preliminary data.</text>
</comment>
<feature type="domain" description="5'-3' exonuclease" evidence="6">
    <location>
        <begin position="38"/>
        <end position="299"/>
    </location>
</feature>